<feature type="region of interest" description="Disordered" evidence="1">
    <location>
        <begin position="315"/>
        <end position="340"/>
    </location>
</feature>
<evidence type="ECO:0000256" key="1">
    <source>
        <dbReference type="SAM" id="MobiDB-lite"/>
    </source>
</evidence>
<dbReference type="SUPFAM" id="SSF55315">
    <property type="entry name" value="L30e-like"/>
    <property type="match status" value="1"/>
</dbReference>
<dbReference type="Pfam" id="PF11387">
    <property type="entry name" value="DUF2795"/>
    <property type="match status" value="1"/>
</dbReference>
<dbReference type="RefSeq" id="WP_013016396.1">
    <property type="nucleotide sequence ID" value="NC_013947.1"/>
</dbReference>
<dbReference type="Pfam" id="PF18846">
    <property type="entry name" value="baeRF_family5"/>
    <property type="match status" value="1"/>
</dbReference>
<dbReference type="AlphaFoldDB" id="D3QB08"/>
<feature type="compositionally biased region" description="Polar residues" evidence="1">
    <location>
        <begin position="174"/>
        <end position="183"/>
    </location>
</feature>
<accession>D3QB08</accession>
<dbReference type="Gene3D" id="3.30.1330.30">
    <property type="match status" value="1"/>
</dbReference>
<dbReference type="InterPro" id="IPR021527">
    <property type="entry name" value="DUF2795"/>
</dbReference>
<keyword evidence="3" id="KW-1185">Reference proteome</keyword>
<proteinExistence type="predicted"/>
<feature type="region of interest" description="Disordered" evidence="1">
    <location>
        <begin position="164"/>
        <end position="183"/>
    </location>
</feature>
<protein>
    <submittedName>
        <fullName evidence="2">Uncharacterized protein</fullName>
    </submittedName>
</protein>
<dbReference type="InterPro" id="IPR040983">
    <property type="entry name" value="Bact_RF_family5"/>
</dbReference>
<feature type="region of interest" description="Disordered" evidence="1">
    <location>
        <begin position="408"/>
        <end position="457"/>
    </location>
</feature>
<dbReference type="Proteomes" id="UP000000844">
    <property type="component" value="Chromosome"/>
</dbReference>
<sequence>MTLEYATIRRLVGLTDPLGVLSIYVTVDPAEEASRRPSWWLRIRNRMDELRASARRDGSREYERALFGTLDRIGGDLDRLGDAGTSGLGRALFAPLSGDEVYEVTLQQPLGEDLVVCDRRAHVKPLLAAGIAVAGGDSLRVVDHRFGRAVELETIEFSEPVSEWREMKGPPNTNPAHPQQPGSQRDLFEHRYLEHQRQFLAAKHHTVEQHARDQGWEFLVVAGEPQLRDALFDNLADLPGCERIRSGRTIGPATPARIADIVAPDLDEARRQRDTSLVRQAEERKKVAWGLDETLQAVQQGQAETLLMRRDGQWRASATGDGQVVPSGTLPPGTEPGELTEEPDAAERLIELAFGNGARVALLPPDASASLDEADGLAALLRWLPGVLASRRAGIPLGTEVISVERGDTRHGRALDDDMAAETDLRPGTSSRGDPESPLEDEPGGNDRDPQRGSAPAGMTIADVEGRFQLARYVDTGRFPASAEEIRTMAVAANAPDLLLTELTRLPEGEYDTVTEAWRALGHGVETPRTELGDED</sequence>
<name>D3QB08_STANL</name>
<reference evidence="2 3" key="1">
    <citation type="journal article" date="2009" name="Stand. Genomic Sci.">
        <title>Complete genome sequence of Stackebrandtia nassauensis type strain (LLR-40K-21).</title>
        <authorList>
            <person name="Munk C."/>
            <person name="Lapidus A."/>
            <person name="Copeland A."/>
            <person name="Jando M."/>
            <person name="Mayilraj S."/>
            <person name="Glavina Del Rio T."/>
            <person name="Nolan M."/>
            <person name="Chen F."/>
            <person name="Lucas S."/>
            <person name="Tice H."/>
            <person name="Cheng J.F."/>
            <person name="Han C."/>
            <person name="Detter J.C."/>
            <person name="Bruce D."/>
            <person name="Goodwin L."/>
            <person name="Chain P."/>
            <person name="Pitluck S."/>
            <person name="Goker M."/>
            <person name="Ovchinikova G."/>
            <person name="Pati A."/>
            <person name="Ivanova N."/>
            <person name="Mavromatis K."/>
            <person name="Chen A."/>
            <person name="Palaniappan K."/>
            <person name="Land M."/>
            <person name="Hauser L."/>
            <person name="Chang Y.J."/>
            <person name="Jeffries C.D."/>
            <person name="Bristow J."/>
            <person name="Eisen J.A."/>
            <person name="Markowitz V."/>
            <person name="Hugenholtz P."/>
            <person name="Kyrpides N.C."/>
            <person name="Klenk H.P."/>
        </authorList>
    </citation>
    <scope>NUCLEOTIDE SEQUENCE [LARGE SCALE GENOMIC DNA]</scope>
    <source>
        <strain evidence="3">DSM 44728 / CIP 108903 / NRRL B-16338 / NBRC 102104 / LLR-40K-21</strain>
    </source>
</reference>
<evidence type="ECO:0000313" key="3">
    <source>
        <dbReference type="Proteomes" id="UP000000844"/>
    </source>
</evidence>
<dbReference type="InterPro" id="IPR029064">
    <property type="entry name" value="Ribosomal_eL30-like_sf"/>
</dbReference>
<gene>
    <name evidence="2" type="ordered locus">Snas_1115</name>
</gene>
<dbReference type="HOGENOM" id="CLU_507968_0_0_11"/>
<feature type="compositionally biased region" description="Low complexity" evidence="1">
    <location>
        <begin position="328"/>
        <end position="337"/>
    </location>
</feature>
<evidence type="ECO:0000313" key="2">
    <source>
        <dbReference type="EMBL" id="ADD40825.1"/>
    </source>
</evidence>
<dbReference type="EMBL" id="CP001778">
    <property type="protein sequence ID" value="ADD40825.1"/>
    <property type="molecule type" value="Genomic_DNA"/>
</dbReference>
<organism evidence="2 3">
    <name type="scientific">Stackebrandtia nassauensis (strain DSM 44728 / CIP 108903 / NRRL B-16338 / NBRC 102104 / LLR-40K-21)</name>
    <dbReference type="NCBI Taxonomy" id="446470"/>
    <lineage>
        <taxon>Bacteria</taxon>
        <taxon>Bacillati</taxon>
        <taxon>Actinomycetota</taxon>
        <taxon>Actinomycetes</taxon>
        <taxon>Glycomycetales</taxon>
        <taxon>Glycomycetaceae</taxon>
        <taxon>Stackebrandtia</taxon>
    </lineage>
</organism>
<dbReference type="OrthoDB" id="4638263at2"/>
<dbReference type="eggNOG" id="COG1503">
    <property type="taxonomic scope" value="Bacteria"/>
</dbReference>
<dbReference type="KEGG" id="sna:Snas_1115"/>
<dbReference type="STRING" id="446470.Snas_1115"/>